<dbReference type="OrthoDB" id="6500128at2759"/>
<comment type="caution">
    <text evidence="2">The sequence shown here is derived from an EMBL/GenBank/DDBJ whole genome shotgun (WGS) entry which is preliminary data.</text>
</comment>
<evidence type="ECO:0000313" key="2">
    <source>
        <dbReference type="EMBL" id="KAF2878161.1"/>
    </source>
</evidence>
<feature type="compositionally biased region" description="Polar residues" evidence="1">
    <location>
        <begin position="24"/>
        <end position="36"/>
    </location>
</feature>
<protein>
    <submittedName>
        <fullName evidence="2">Uncharacterized protein</fullName>
    </submittedName>
</protein>
<dbReference type="AlphaFoldDB" id="A0A7C8MJ70"/>
<gene>
    <name evidence="2" type="ORF">BDV95DRAFT_556831</name>
</gene>
<organism evidence="2 3">
    <name type="scientific">Massariosphaeria phaeospora</name>
    <dbReference type="NCBI Taxonomy" id="100035"/>
    <lineage>
        <taxon>Eukaryota</taxon>
        <taxon>Fungi</taxon>
        <taxon>Dikarya</taxon>
        <taxon>Ascomycota</taxon>
        <taxon>Pezizomycotina</taxon>
        <taxon>Dothideomycetes</taxon>
        <taxon>Pleosporomycetidae</taxon>
        <taxon>Pleosporales</taxon>
        <taxon>Pleosporales incertae sedis</taxon>
        <taxon>Massariosphaeria</taxon>
    </lineage>
</organism>
<proteinExistence type="predicted"/>
<sequence>MATPHFLHRQQIAKEWASLESLGAQANGSTTQNSNAPGYESVEPITTNGEDDDDEAPVSNKGIKEQQSKRLEEQGGWLGYLKSFMIFLPDLRPKDNRRIMACLSVRFVHLMLGRALNLLELRQLGIIMTKISEDYRVMPWSDIYLWILYR</sequence>
<keyword evidence="3" id="KW-1185">Reference proteome</keyword>
<name>A0A7C8MJ70_9PLEO</name>
<dbReference type="EMBL" id="JAADJZ010000001">
    <property type="protein sequence ID" value="KAF2878161.1"/>
    <property type="molecule type" value="Genomic_DNA"/>
</dbReference>
<evidence type="ECO:0000256" key="1">
    <source>
        <dbReference type="SAM" id="MobiDB-lite"/>
    </source>
</evidence>
<accession>A0A7C8MJ70</accession>
<reference evidence="2 3" key="1">
    <citation type="submission" date="2020-01" db="EMBL/GenBank/DDBJ databases">
        <authorList>
            <consortium name="DOE Joint Genome Institute"/>
            <person name="Haridas S."/>
            <person name="Albert R."/>
            <person name="Binder M."/>
            <person name="Bloem J."/>
            <person name="Labutti K."/>
            <person name="Salamov A."/>
            <person name="Andreopoulos B."/>
            <person name="Baker S.E."/>
            <person name="Barry K."/>
            <person name="Bills G."/>
            <person name="Bluhm B.H."/>
            <person name="Cannon C."/>
            <person name="Castanera R."/>
            <person name="Culley D.E."/>
            <person name="Daum C."/>
            <person name="Ezra D."/>
            <person name="Gonzalez J.B."/>
            <person name="Henrissat B."/>
            <person name="Kuo A."/>
            <person name="Liang C."/>
            <person name="Lipzen A."/>
            <person name="Lutzoni F."/>
            <person name="Magnuson J."/>
            <person name="Mondo S."/>
            <person name="Nolan M."/>
            <person name="Ohm R."/>
            <person name="Pangilinan J."/>
            <person name="Park H.-J.H."/>
            <person name="Ramirez L."/>
            <person name="Alfaro M."/>
            <person name="Sun H."/>
            <person name="Tritt A."/>
            <person name="Yoshinaga Y."/>
            <person name="Zwiers L.-H.L."/>
            <person name="Turgeon B.G."/>
            <person name="Goodwin S.B."/>
            <person name="Spatafora J.W."/>
            <person name="Crous P.W."/>
            <person name="Grigoriev I.V."/>
        </authorList>
    </citation>
    <scope>NUCLEOTIDE SEQUENCE [LARGE SCALE GENOMIC DNA]</scope>
    <source>
        <strain evidence="2 3">CBS 611.86</strain>
    </source>
</reference>
<evidence type="ECO:0000313" key="3">
    <source>
        <dbReference type="Proteomes" id="UP000481861"/>
    </source>
</evidence>
<dbReference type="Proteomes" id="UP000481861">
    <property type="component" value="Unassembled WGS sequence"/>
</dbReference>
<feature type="region of interest" description="Disordered" evidence="1">
    <location>
        <begin position="23"/>
        <end position="68"/>
    </location>
</feature>